<feature type="compositionally biased region" description="Polar residues" evidence="1">
    <location>
        <begin position="1"/>
        <end position="20"/>
    </location>
</feature>
<evidence type="ECO:0000313" key="2">
    <source>
        <dbReference type="EMBL" id="EEN54981.1"/>
    </source>
</evidence>
<feature type="region of interest" description="Disordered" evidence="1">
    <location>
        <begin position="1"/>
        <end position="29"/>
    </location>
</feature>
<dbReference type="EMBL" id="GG666563">
    <property type="protein sequence ID" value="EEN54981.1"/>
    <property type="molecule type" value="Genomic_DNA"/>
</dbReference>
<evidence type="ECO:0000256" key="1">
    <source>
        <dbReference type="SAM" id="MobiDB-lite"/>
    </source>
</evidence>
<accession>C3YY22</accession>
<protein>
    <submittedName>
        <fullName evidence="2">Uncharacterized protein</fullName>
    </submittedName>
</protein>
<proteinExistence type="predicted"/>
<dbReference type="AlphaFoldDB" id="C3YY22"/>
<gene>
    <name evidence="2" type="ORF">BRAFLDRAFT_79903</name>
</gene>
<reference evidence="2" key="1">
    <citation type="journal article" date="2008" name="Nature">
        <title>The amphioxus genome and the evolution of the chordate karyotype.</title>
        <authorList>
            <consortium name="US DOE Joint Genome Institute (JGI-PGF)"/>
            <person name="Putnam N.H."/>
            <person name="Butts T."/>
            <person name="Ferrier D.E.K."/>
            <person name="Furlong R.F."/>
            <person name="Hellsten U."/>
            <person name="Kawashima T."/>
            <person name="Robinson-Rechavi M."/>
            <person name="Shoguchi E."/>
            <person name="Terry A."/>
            <person name="Yu J.-K."/>
            <person name="Benito-Gutierrez E.L."/>
            <person name="Dubchak I."/>
            <person name="Garcia-Fernandez J."/>
            <person name="Gibson-Brown J.J."/>
            <person name="Grigoriev I.V."/>
            <person name="Horton A.C."/>
            <person name="de Jong P.J."/>
            <person name="Jurka J."/>
            <person name="Kapitonov V.V."/>
            <person name="Kohara Y."/>
            <person name="Kuroki Y."/>
            <person name="Lindquist E."/>
            <person name="Lucas S."/>
            <person name="Osoegawa K."/>
            <person name="Pennacchio L.A."/>
            <person name="Salamov A.A."/>
            <person name="Satou Y."/>
            <person name="Sauka-Spengler T."/>
            <person name="Schmutz J."/>
            <person name="Shin-I T."/>
            <person name="Toyoda A."/>
            <person name="Bronner-Fraser M."/>
            <person name="Fujiyama A."/>
            <person name="Holland L.Z."/>
            <person name="Holland P.W.H."/>
            <person name="Satoh N."/>
            <person name="Rokhsar D.S."/>
        </authorList>
    </citation>
    <scope>NUCLEOTIDE SEQUENCE [LARGE SCALE GENOMIC DNA]</scope>
    <source>
        <strain evidence="2">S238N-H82</strain>
        <tissue evidence="2">Testes</tissue>
    </source>
</reference>
<organism>
    <name type="scientific">Branchiostoma floridae</name>
    <name type="common">Florida lancelet</name>
    <name type="synonym">Amphioxus</name>
    <dbReference type="NCBI Taxonomy" id="7739"/>
    <lineage>
        <taxon>Eukaryota</taxon>
        <taxon>Metazoa</taxon>
        <taxon>Chordata</taxon>
        <taxon>Cephalochordata</taxon>
        <taxon>Leptocardii</taxon>
        <taxon>Amphioxiformes</taxon>
        <taxon>Branchiostomatidae</taxon>
        <taxon>Branchiostoma</taxon>
    </lineage>
</organism>
<dbReference type="InParanoid" id="C3YY22"/>
<sequence>MSTAGEVTRWTTASPATSTVGPAGTSVAASSNSSKEIASAATAGTFGTTCDFPAVIATTVGASPEAGTFLEMATPEAEIPKSKEMALSIALFKAVSFFFNFFLHRSLSLAGESDSDSEEAAQTLVILVLQDLAIPLQWRRGITTTLHTLPGRNNLGIRANSRQPSIGLR</sequence>
<name>C3YY22_BRAFL</name>